<gene>
    <name evidence="2" type="ORF">PFISCL1PPCAC_21405</name>
</gene>
<feature type="non-terminal residue" evidence="2">
    <location>
        <position position="303"/>
    </location>
</feature>
<organism evidence="2 3">
    <name type="scientific">Pristionchus fissidentatus</name>
    <dbReference type="NCBI Taxonomy" id="1538716"/>
    <lineage>
        <taxon>Eukaryota</taxon>
        <taxon>Metazoa</taxon>
        <taxon>Ecdysozoa</taxon>
        <taxon>Nematoda</taxon>
        <taxon>Chromadorea</taxon>
        <taxon>Rhabditida</taxon>
        <taxon>Rhabditina</taxon>
        <taxon>Diplogasteromorpha</taxon>
        <taxon>Diplogasteroidea</taxon>
        <taxon>Neodiplogasteridae</taxon>
        <taxon>Pristionchus</taxon>
    </lineage>
</organism>
<feature type="signal peptide" evidence="1">
    <location>
        <begin position="1"/>
        <end position="33"/>
    </location>
</feature>
<accession>A0AAV5WF38</accession>
<feature type="non-terminal residue" evidence="2">
    <location>
        <position position="1"/>
    </location>
</feature>
<dbReference type="AlphaFoldDB" id="A0AAV5WF38"/>
<evidence type="ECO:0000313" key="2">
    <source>
        <dbReference type="EMBL" id="GMT30108.1"/>
    </source>
</evidence>
<sequence length="303" mass="33898">RPAPLHTKMSTHFSMRRLLLLMMISTLFRCIHTIGLMECGRIFYCTVHTDCFESGSAEIAGRTGWIQYQAQYTQDTPPHREHLTGFIPTCKRYIAMNANPGLQSLRVHIQDDTLTAGTGLKMWFASAHNGGAFIQCKDYTATIQKSSTITDFAIGTQHQRDISYEKPRTPDKVFCSFDLKSSAGLKGKKMFAFFNAKASTFYIGSATEPKPTSGAVEILNGQFNGMCSKTELRPVISLKDGEPDEMRPSADADANVKGLARDLKRFEIEWSTNEDDKLGQVHGDLFQCPGDYAMYHRETHSTP</sequence>
<keyword evidence="3" id="KW-1185">Reference proteome</keyword>
<keyword evidence="1" id="KW-0732">Signal</keyword>
<comment type="caution">
    <text evidence="2">The sequence shown here is derived from an EMBL/GenBank/DDBJ whole genome shotgun (WGS) entry which is preliminary data.</text>
</comment>
<evidence type="ECO:0000256" key="1">
    <source>
        <dbReference type="SAM" id="SignalP"/>
    </source>
</evidence>
<reference evidence="2" key="1">
    <citation type="submission" date="2023-10" db="EMBL/GenBank/DDBJ databases">
        <title>Genome assembly of Pristionchus species.</title>
        <authorList>
            <person name="Yoshida K."/>
            <person name="Sommer R.J."/>
        </authorList>
    </citation>
    <scope>NUCLEOTIDE SEQUENCE</scope>
    <source>
        <strain evidence="2">RS5133</strain>
    </source>
</reference>
<proteinExistence type="predicted"/>
<feature type="chain" id="PRO_5043921600" evidence="1">
    <location>
        <begin position="34"/>
        <end position="303"/>
    </location>
</feature>
<dbReference type="EMBL" id="BTSY01000005">
    <property type="protein sequence ID" value="GMT30108.1"/>
    <property type="molecule type" value="Genomic_DNA"/>
</dbReference>
<name>A0AAV5WF38_9BILA</name>
<evidence type="ECO:0000313" key="3">
    <source>
        <dbReference type="Proteomes" id="UP001432322"/>
    </source>
</evidence>
<protein>
    <submittedName>
        <fullName evidence="2">Uncharacterized protein</fullName>
    </submittedName>
</protein>
<dbReference type="Proteomes" id="UP001432322">
    <property type="component" value="Unassembled WGS sequence"/>
</dbReference>